<evidence type="ECO:0000313" key="2">
    <source>
        <dbReference type="EMBL" id="QED29033.1"/>
    </source>
</evidence>
<protein>
    <recommendedName>
        <fullName evidence="4">Copper resistance protein D domain-containing protein</fullName>
    </recommendedName>
</protein>
<evidence type="ECO:0000313" key="3">
    <source>
        <dbReference type="Proteomes" id="UP000321595"/>
    </source>
</evidence>
<gene>
    <name evidence="2" type="ORF">FRD01_17665</name>
</gene>
<evidence type="ECO:0000256" key="1">
    <source>
        <dbReference type="SAM" id="Phobius"/>
    </source>
</evidence>
<keyword evidence="3" id="KW-1185">Reference proteome</keyword>
<dbReference type="AlphaFoldDB" id="A0A5B8XYB9"/>
<sequence length="163" mass="17962">MLDLINAIMNPLRWIHIMSGALWFGLVFFINVVILPALKKNPKDPVILDELFPRIFRLASIVSATVVVSGTLMLHGMVDGDWTRLLSSGRWGHALLLGGGLAWGITIFHFVVESILAKRMGFDSSADPQAMAKFHVVIQKVPRVAMVVLSAIFLLMMIAARGI</sequence>
<evidence type="ECO:0008006" key="4">
    <source>
        <dbReference type="Google" id="ProtNLM"/>
    </source>
</evidence>
<dbReference type="Proteomes" id="UP000321595">
    <property type="component" value="Chromosome"/>
</dbReference>
<feature type="transmembrane region" description="Helical" evidence="1">
    <location>
        <begin position="94"/>
        <end position="112"/>
    </location>
</feature>
<dbReference type="KEGG" id="bbae:FRD01_17665"/>
<keyword evidence="1" id="KW-1133">Transmembrane helix</keyword>
<reference evidence="2 3" key="1">
    <citation type="submission" date="2019-08" db="EMBL/GenBank/DDBJ databases">
        <authorList>
            <person name="Liang Q."/>
        </authorList>
    </citation>
    <scope>NUCLEOTIDE SEQUENCE [LARGE SCALE GENOMIC DNA]</scope>
    <source>
        <strain evidence="2 3">V1718</strain>
    </source>
</reference>
<name>A0A5B8XYB9_9DELT</name>
<keyword evidence="1" id="KW-0812">Transmembrane</keyword>
<feature type="transmembrane region" description="Helical" evidence="1">
    <location>
        <begin position="55"/>
        <end position="74"/>
    </location>
</feature>
<organism evidence="2 3">
    <name type="scientific">Microvenator marinus</name>
    <dbReference type="NCBI Taxonomy" id="2600177"/>
    <lineage>
        <taxon>Bacteria</taxon>
        <taxon>Deltaproteobacteria</taxon>
        <taxon>Bradymonadales</taxon>
        <taxon>Microvenatoraceae</taxon>
        <taxon>Microvenator</taxon>
    </lineage>
</organism>
<accession>A0A5B8XYB9</accession>
<keyword evidence="1" id="KW-0472">Membrane</keyword>
<proteinExistence type="predicted"/>
<feature type="transmembrane region" description="Helical" evidence="1">
    <location>
        <begin position="141"/>
        <end position="160"/>
    </location>
</feature>
<feature type="transmembrane region" description="Helical" evidence="1">
    <location>
        <begin position="12"/>
        <end position="34"/>
    </location>
</feature>
<dbReference type="EMBL" id="CP042467">
    <property type="protein sequence ID" value="QED29033.1"/>
    <property type="molecule type" value="Genomic_DNA"/>
</dbReference>